<dbReference type="Proteomes" id="UP000694925">
    <property type="component" value="Unplaced"/>
</dbReference>
<evidence type="ECO:0000313" key="2">
    <source>
        <dbReference type="RefSeq" id="XP_026673328.1"/>
    </source>
</evidence>
<organism evidence="1 2">
    <name type="scientific">Ceratina calcarata</name>
    <dbReference type="NCBI Taxonomy" id="156304"/>
    <lineage>
        <taxon>Eukaryota</taxon>
        <taxon>Metazoa</taxon>
        <taxon>Ecdysozoa</taxon>
        <taxon>Arthropoda</taxon>
        <taxon>Hexapoda</taxon>
        <taxon>Insecta</taxon>
        <taxon>Pterygota</taxon>
        <taxon>Neoptera</taxon>
        <taxon>Endopterygota</taxon>
        <taxon>Hymenoptera</taxon>
        <taxon>Apocrita</taxon>
        <taxon>Aculeata</taxon>
        <taxon>Apoidea</taxon>
        <taxon>Anthophila</taxon>
        <taxon>Apidae</taxon>
        <taxon>Ceratina</taxon>
        <taxon>Zadontomerus</taxon>
    </lineage>
</organism>
<protein>
    <submittedName>
        <fullName evidence="2">Uncharacterized protein LOC113464903</fullName>
    </submittedName>
</protein>
<dbReference type="RefSeq" id="XP_026673328.1">
    <property type="nucleotide sequence ID" value="XM_026817527.1"/>
</dbReference>
<evidence type="ECO:0000313" key="1">
    <source>
        <dbReference type="Proteomes" id="UP000694925"/>
    </source>
</evidence>
<dbReference type="KEGG" id="ccal:113464903"/>
<dbReference type="GeneID" id="113464903"/>
<accession>A0AAJ7WED3</accession>
<gene>
    <name evidence="2" type="primary">LOC113464903</name>
</gene>
<dbReference type="PANTHER" id="PTHR38681:SF1">
    <property type="entry name" value="RETROVIRUS-RELATED POL POLYPROTEIN FROM TRANSPOSON 412-LIKE PROTEIN"/>
    <property type="match status" value="1"/>
</dbReference>
<dbReference type="PANTHER" id="PTHR38681">
    <property type="entry name" value="RETROVIRUS-RELATED POL POLYPROTEIN FROM TRANSPOSON 412-LIKE PROTEIN-RELATED"/>
    <property type="match status" value="1"/>
</dbReference>
<dbReference type="InterPro" id="IPR036397">
    <property type="entry name" value="RNaseH_sf"/>
</dbReference>
<sequence>MIERWHRSLKAAIMCHQTKDWVEILPTVLLGLRTSFKDDIQASAAEMVYGTPLRLPGEFFVCEEESENPQIFLEKFRQYIRAVKPRPAANHSKRRSFIHKDLYTCSHVFIRVDAVKRPLEAPYEGPFEILERVTDHVFKINYNGRTVNVSTERLKPAFYEAERTDEPAVAPRTYTRGKVTFR</sequence>
<keyword evidence="1" id="KW-1185">Reference proteome</keyword>
<dbReference type="Gene3D" id="3.30.420.10">
    <property type="entry name" value="Ribonuclease H-like superfamily/Ribonuclease H"/>
    <property type="match status" value="1"/>
</dbReference>
<name>A0AAJ7WED3_9HYME</name>
<dbReference type="AlphaFoldDB" id="A0AAJ7WED3"/>
<proteinExistence type="predicted"/>
<dbReference type="GO" id="GO:0003676">
    <property type="term" value="F:nucleic acid binding"/>
    <property type="evidence" value="ECO:0007669"/>
    <property type="project" value="InterPro"/>
</dbReference>
<reference evidence="2" key="1">
    <citation type="submission" date="2025-08" db="UniProtKB">
        <authorList>
            <consortium name="RefSeq"/>
        </authorList>
    </citation>
    <scope>IDENTIFICATION</scope>
    <source>
        <tissue evidence="2">Whole body</tissue>
    </source>
</reference>